<dbReference type="InterPro" id="IPR001387">
    <property type="entry name" value="Cro/C1-type_HTH"/>
</dbReference>
<reference evidence="2" key="1">
    <citation type="submission" date="2023-05" db="EMBL/GenBank/DDBJ databases">
        <title>[olsenella] sp. nov., isolated from a pig farm feces dump.</title>
        <authorList>
            <person name="Chang Y.-H."/>
        </authorList>
    </citation>
    <scope>NUCLEOTIDE SEQUENCE</scope>
    <source>
        <strain evidence="2">YH-ols2217</strain>
    </source>
</reference>
<dbReference type="InterPro" id="IPR010982">
    <property type="entry name" value="Lambda_DNA-bd_dom_sf"/>
</dbReference>
<keyword evidence="3" id="KW-1185">Reference proteome</keyword>
<dbReference type="Gene3D" id="1.10.260.40">
    <property type="entry name" value="lambda repressor-like DNA-binding domains"/>
    <property type="match status" value="1"/>
</dbReference>
<dbReference type="SUPFAM" id="SSF47413">
    <property type="entry name" value="lambda repressor-like DNA-binding domains"/>
    <property type="match status" value="1"/>
</dbReference>
<dbReference type="Pfam" id="PF01381">
    <property type="entry name" value="HTH_3"/>
    <property type="match status" value="1"/>
</dbReference>
<feature type="domain" description="HTH cro/C1-type" evidence="1">
    <location>
        <begin position="13"/>
        <end position="67"/>
    </location>
</feature>
<dbReference type="Proteomes" id="UP001431693">
    <property type="component" value="Unassembled WGS sequence"/>
</dbReference>
<dbReference type="RefSeq" id="WP_283713074.1">
    <property type="nucleotide sequence ID" value="NZ_JASJEW010000002.1"/>
</dbReference>
<sequence>MPIRTPEDFGAAIRRARKRQGMTQAELCELCGVSVTYLSELERGKATAELGKALHVAAMLGIDLTAKERS</sequence>
<comment type="caution">
    <text evidence="2">The sequence shown here is derived from an EMBL/GenBank/DDBJ whole genome shotgun (WGS) entry which is preliminary data.</text>
</comment>
<organism evidence="2 3">
    <name type="scientific">Kribbibacterium absianum</name>
    <dbReference type="NCBI Taxonomy" id="3044210"/>
    <lineage>
        <taxon>Bacteria</taxon>
        <taxon>Bacillati</taxon>
        <taxon>Actinomycetota</taxon>
        <taxon>Coriobacteriia</taxon>
        <taxon>Coriobacteriales</taxon>
        <taxon>Kribbibacteriaceae</taxon>
        <taxon>Kribbibacterium</taxon>
    </lineage>
</organism>
<dbReference type="EMBL" id="JASJEX010000003">
    <property type="protein sequence ID" value="MDJ1129954.1"/>
    <property type="molecule type" value="Genomic_DNA"/>
</dbReference>
<evidence type="ECO:0000313" key="3">
    <source>
        <dbReference type="Proteomes" id="UP001431693"/>
    </source>
</evidence>
<name>A0ABT6ZMD0_9ACTN</name>
<gene>
    <name evidence="2" type="ORF">QJ043_07670</name>
</gene>
<dbReference type="CDD" id="cd00093">
    <property type="entry name" value="HTH_XRE"/>
    <property type="match status" value="1"/>
</dbReference>
<proteinExistence type="predicted"/>
<dbReference type="SMART" id="SM00530">
    <property type="entry name" value="HTH_XRE"/>
    <property type="match status" value="1"/>
</dbReference>
<accession>A0ABT6ZMD0</accession>
<evidence type="ECO:0000313" key="2">
    <source>
        <dbReference type="EMBL" id="MDJ1129954.1"/>
    </source>
</evidence>
<dbReference type="PROSITE" id="PS50943">
    <property type="entry name" value="HTH_CROC1"/>
    <property type="match status" value="1"/>
</dbReference>
<evidence type="ECO:0000259" key="1">
    <source>
        <dbReference type="PROSITE" id="PS50943"/>
    </source>
</evidence>
<protein>
    <submittedName>
        <fullName evidence="2">Helix-turn-helix domain-containing protein</fullName>
    </submittedName>
</protein>